<keyword evidence="3" id="KW-1185">Reference proteome</keyword>
<keyword evidence="1" id="KW-1133">Transmembrane helix</keyword>
<evidence type="ECO:0000256" key="1">
    <source>
        <dbReference type="SAM" id="Phobius"/>
    </source>
</evidence>
<accession>A0A9X3TUF8</accession>
<sequence>MSGRNLIGVIAASGLIAAIGFMVAPRRRRRRFGFRFNRLPVSLRNVMNVINMSRTLLRAVAR</sequence>
<comment type="caution">
    <text evidence="2">The sequence shown here is derived from an EMBL/GenBank/DDBJ whole genome shotgun (WGS) entry which is preliminary data.</text>
</comment>
<evidence type="ECO:0000313" key="3">
    <source>
        <dbReference type="Proteomes" id="UP001151071"/>
    </source>
</evidence>
<feature type="transmembrane region" description="Helical" evidence="1">
    <location>
        <begin position="6"/>
        <end position="25"/>
    </location>
</feature>
<dbReference type="RefSeq" id="WP_029097419.1">
    <property type="nucleotide sequence ID" value="NZ_JAPYYP010000024.1"/>
</dbReference>
<protein>
    <submittedName>
        <fullName evidence="2">Uncharacterized protein</fullName>
    </submittedName>
</protein>
<keyword evidence="1" id="KW-0472">Membrane</keyword>
<proteinExistence type="predicted"/>
<name>A0A9X3TUF8_9BACL</name>
<keyword evidence="1" id="KW-0812">Transmembrane</keyword>
<dbReference type="AlphaFoldDB" id="A0A9X3TUF8"/>
<dbReference type="EMBL" id="JAPYYP010000024">
    <property type="protein sequence ID" value="MDA5109973.1"/>
    <property type="molecule type" value="Genomic_DNA"/>
</dbReference>
<reference evidence="2" key="1">
    <citation type="submission" date="2022-12" db="EMBL/GenBank/DDBJ databases">
        <title>Draft genome sequence of the thermophilic strain Brevibacillus thermoruber HT42, isolated from Los Humeros, Puebla, Mexico, with biotechnological potential.</title>
        <authorList>
            <person name="Lara Sanchez J."/>
            <person name="Solis Palacios R."/>
            <person name="Bustos Baena A.S."/>
            <person name="Ruz Baez A.E."/>
            <person name="Espinosa Luna G."/>
            <person name="Oliart Ros R.M."/>
        </authorList>
    </citation>
    <scope>NUCLEOTIDE SEQUENCE</scope>
    <source>
        <strain evidence="2">HT42</strain>
    </source>
</reference>
<organism evidence="2 3">
    <name type="scientific">Brevibacillus thermoruber</name>
    <dbReference type="NCBI Taxonomy" id="33942"/>
    <lineage>
        <taxon>Bacteria</taxon>
        <taxon>Bacillati</taxon>
        <taxon>Bacillota</taxon>
        <taxon>Bacilli</taxon>
        <taxon>Bacillales</taxon>
        <taxon>Paenibacillaceae</taxon>
        <taxon>Brevibacillus</taxon>
    </lineage>
</organism>
<gene>
    <name evidence="2" type="ORF">O3V59_16525</name>
</gene>
<evidence type="ECO:0000313" key="2">
    <source>
        <dbReference type="EMBL" id="MDA5109973.1"/>
    </source>
</evidence>
<dbReference type="Proteomes" id="UP001151071">
    <property type="component" value="Unassembled WGS sequence"/>
</dbReference>